<dbReference type="AlphaFoldDB" id="A0A178A018"/>
<keyword evidence="5" id="KW-1015">Disulfide bond</keyword>
<dbReference type="SUPFAM" id="SSF51905">
    <property type="entry name" value="FAD/NAD(P)-binding domain"/>
    <property type="match status" value="1"/>
</dbReference>
<dbReference type="PRINTS" id="PR00162">
    <property type="entry name" value="RIESKE"/>
</dbReference>
<dbReference type="RefSeq" id="WP_057987074.1">
    <property type="nucleotide sequence ID" value="NZ_LDJR01000031.1"/>
</dbReference>
<proteinExistence type="predicted"/>
<dbReference type="PANTHER" id="PTHR13847">
    <property type="entry name" value="SARCOSINE DEHYDROGENASE-RELATED"/>
    <property type="match status" value="1"/>
</dbReference>
<organism evidence="7 8">
    <name type="scientific">Lederbergia galactosidilytica</name>
    <dbReference type="NCBI Taxonomy" id="217031"/>
    <lineage>
        <taxon>Bacteria</taxon>
        <taxon>Bacillati</taxon>
        <taxon>Bacillota</taxon>
        <taxon>Bacilli</taxon>
        <taxon>Bacillales</taxon>
        <taxon>Bacillaceae</taxon>
        <taxon>Lederbergia</taxon>
    </lineage>
</organism>
<dbReference type="EMBL" id="LDJR01000031">
    <property type="protein sequence ID" value="OAK73506.1"/>
    <property type="molecule type" value="Genomic_DNA"/>
</dbReference>
<keyword evidence="8" id="KW-1185">Reference proteome</keyword>
<accession>A0A178A018</accession>
<sequence length="496" mass="55337">MDFSTKQSHSFWTSTVEVPSYPTLSESRETDVTIVGGGISGILTAFLAAKAGLSVILLEARDLVSGTTGGTSAKLTAQHHLIYGDLLNKYGIELAKLYYQANKEGLHFIESLVKKYDIDCDFEKMDAYVYAQTKDESNQLEKEAEAYIKLSINGELKKDCPFDWDIDSALVMKDQAQFHPVKFSLAMLKEIKQLGGRIYQNTVVTELKKEGDCIQLTTNSGYTVTCKHTVFATLFPTYDPDSFYADHLQPVTSHLLALRYPQEFPGGMYISVDPAVRSIRHTKESNEEYLLIGGETHKTGDQHSTFDRYQQLAEFAAQKFNASEVCAYWSEHDLVTEDRIPLIGVLTSEEENIYTITGLNKWGLTNAAVGANLICDLITKQENRYEDVFAPNRVQKKADKERQEQASSLQSKAVHLKNNQATTIEIGDQQIGLFKDQKGDIHYLDLTCTHLGCGVHWNDGDQTWDCPCHGSIFSPTGKVVAGPALKDLDSVNPQDL</sequence>
<dbReference type="GO" id="GO:0051537">
    <property type="term" value="F:2 iron, 2 sulfur cluster binding"/>
    <property type="evidence" value="ECO:0007669"/>
    <property type="project" value="UniProtKB-KW"/>
</dbReference>
<dbReference type="PANTHER" id="PTHR13847:SF274">
    <property type="entry name" value="RIESKE 2FE-2S IRON-SULFUR PROTEIN YHFW-RELATED"/>
    <property type="match status" value="1"/>
</dbReference>
<evidence type="ECO:0000313" key="8">
    <source>
        <dbReference type="Proteomes" id="UP000077881"/>
    </source>
</evidence>
<dbReference type="Proteomes" id="UP000077881">
    <property type="component" value="Unassembled WGS sequence"/>
</dbReference>
<comment type="caution">
    <text evidence="7">The sequence shown here is derived from an EMBL/GenBank/DDBJ whole genome shotgun (WGS) entry which is preliminary data.</text>
</comment>
<protein>
    <recommendedName>
        <fullName evidence="6">Rieske domain-containing protein</fullName>
    </recommendedName>
</protein>
<evidence type="ECO:0000256" key="5">
    <source>
        <dbReference type="ARBA" id="ARBA00023157"/>
    </source>
</evidence>
<keyword evidence="2" id="KW-0479">Metal-binding</keyword>
<dbReference type="PROSITE" id="PS51296">
    <property type="entry name" value="RIESKE"/>
    <property type="match status" value="1"/>
</dbReference>
<keyword evidence="4" id="KW-0411">Iron-sulfur</keyword>
<dbReference type="STRING" id="217031.ABB05_06620"/>
<dbReference type="GO" id="GO:0004497">
    <property type="term" value="F:monooxygenase activity"/>
    <property type="evidence" value="ECO:0007669"/>
    <property type="project" value="UniProtKB-ARBA"/>
</dbReference>
<dbReference type="SUPFAM" id="SSF50022">
    <property type="entry name" value="ISP domain"/>
    <property type="match status" value="1"/>
</dbReference>
<dbReference type="Pfam" id="PF01266">
    <property type="entry name" value="DAO"/>
    <property type="match status" value="1"/>
</dbReference>
<dbReference type="GO" id="GO:0016020">
    <property type="term" value="C:membrane"/>
    <property type="evidence" value="ECO:0007669"/>
    <property type="project" value="InterPro"/>
</dbReference>
<gene>
    <name evidence="7" type="ORF">ABB05_06620</name>
</gene>
<evidence type="ECO:0000259" key="6">
    <source>
        <dbReference type="PROSITE" id="PS51296"/>
    </source>
</evidence>
<dbReference type="GO" id="GO:0046872">
    <property type="term" value="F:metal ion binding"/>
    <property type="evidence" value="ECO:0007669"/>
    <property type="project" value="UniProtKB-KW"/>
</dbReference>
<evidence type="ECO:0000256" key="3">
    <source>
        <dbReference type="ARBA" id="ARBA00023004"/>
    </source>
</evidence>
<evidence type="ECO:0000313" key="7">
    <source>
        <dbReference type="EMBL" id="OAK73506.1"/>
    </source>
</evidence>
<evidence type="ECO:0000256" key="2">
    <source>
        <dbReference type="ARBA" id="ARBA00022723"/>
    </source>
</evidence>
<dbReference type="GO" id="GO:0005737">
    <property type="term" value="C:cytoplasm"/>
    <property type="evidence" value="ECO:0007669"/>
    <property type="project" value="TreeGrafter"/>
</dbReference>
<dbReference type="InterPro" id="IPR005805">
    <property type="entry name" value="Rieske_Fe-S_prot_C"/>
</dbReference>
<dbReference type="InterPro" id="IPR017941">
    <property type="entry name" value="Rieske_2Fe-2S"/>
</dbReference>
<dbReference type="InterPro" id="IPR036922">
    <property type="entry name" value="Rieske_2Fe-2S_sf"/>
</dbReference>
<keyword evidence="1" id="KW-0001">2Fe-2S</keyword>
<dbReference type="GO" id="GO:0016705">
    <property type="term" value="F:oxidoreductase activity, acting on paired donors, with incorporation or reduction of molecular oxygen"/>
    <property type="evidence" value="ECO:0007669"/>
    <property type="project" value="UniProtKB-ARBA"/>
</dbReference>
<reference evidence="7 8" key="1">
    <citation type="submission" date="2015-05" db="EMBL/GenBank/DDBJ databases">
        <title>Comparison of genome.</title>
        <authorList>
            <person name="Zheng Z."/>
            <person name="Sun M."/>
        </authorList>
    </citation>
    <scope>NUCLEOTIDE SEQUENCE [LARGE SCALE GENOMIC DNA]</scope>
    <source>
        <strain evidence="7 8">G25-74</strain>
    </source>
</reference>
<evidence type="ECO:0000256" key="4">
    <source>
        <dbReference type="ARBA" id="ARBA00023014"/>
    </source>
</evidence>
<feature type="domain" description="Rieske" evidence="6">
    <location>
        <begin position="408"/>
        <end position="496"/>
    </location>
</feature>
<name>A0A178A018_9BACI</name>
<keyword evidence="3" id="KW-0408">Iron</keyword>
<dbReference type="InterPro" id="IPR006076">
    <property type="entry name" value="FAD-dep_OxRdtase"/>
</dbReference>
<dbReference type="Gene3D" id="3.30.9.10">
    <property type="entry name" value="D-Amino Acid Oxidase, subunit A, domain 2"/>
    <property type="match status" value="1"/>
</dbReference>
<dbReference type="InterPro" id="IPR036188">
    <property type="entry name" value="FAD/NAD-bd_sf"/>
</dbReference>
<dbReference type="Gene3D" id="2.102.10.10">
    <property type="entry name" value="Rieske [2Fe-2S] iron-sulphur domain"/>
    <property type="match status" value="1"/>
</dbReference>
<evidence type="ECO:0000256" key="1">
    <source>
        <dbReference type="ARBA" id="ARBA00022714"/>
    </source>
</evidence>
<dbReference type="Pfam" id="PF00355">
    <property type="entry name" value="Rieske"/>
    <property type="match status" value="1"/>
</dbReference>
<dbReference type="Gene3D" id="3.50.50.60">
    <property type="entry name" value="FAD/NAD(P)-binding domain"/>
    <property type="match status" value="1"/>
</dbReference>
<dbReference type="PATRIC" id="fig|217031.6.peg.1436"/>